<accession>A0A6G4WRK7</accession>
<dbReference type="AlphaFoldDB" id="A0A6G4WRK7"/>
<reference evidence="1 2" key="1">
    <citation type="submission" date="2020-02" db="EMBL/GenBank/DDBJ databases">
        <title>Whole-genome analyses of novel actinobacteria.</title>
        <authorList>
            <person name="Sahin N."/>
            <person name="Tatar D."/>
        </authorList>
    </citation>
    <scope>NUCLEOTIDE SEQUENCE [LARGE SCALE GENOMIC DNA]</scope>
    <source>
        <strain evidence="1 2">SB3404</strain>
    </source>
</reference>
<evidence type="ECO:0000313" key="2">
    <source>
        <dbReference type="Proteomes" id="UP000477722"/>
    </source>
</evidence>
<dbReference type="EMBL" id="JAAKZZ010000034">
    <property type="protein sequence ID" value="NGO67835.1"/>
    <property type="molecule type" value="Genomic_DNA"/>
</dbReference>
<keyword evidence="2" id="KW-1185">Reference proteome</keyword>
<name>A0A6G4WRK7_9ACTN</name>
<dbReference type="Proteomes" id="UP000477722">
    <property type="component" value="Unassembled WGS sequence"/>
</dbReference>
<evidence type="ECO:0000313" key="1">
    <source>
        <dbReference type="EMBL" id="NGO67835.1"/>
    </source>
</evidence>
<dbReference type="RefSeq" id="WP_165297493.1">
    <property type="nucleotide sequence ID" value="NZ_JAAKZZ010000034.1"/>
</dbReference>
<sequence>MRDLPRDLRTPAEVAWMRIAESDDPVKFQTVLGLASAALTAGSDMATAAWTVDDPVKIAAEIEALAAARRLNSCRKDPK</sequence>
<comment type="caution">
    <text evidence="1">The sequence shown here is derived from an EMBL/GenBank/DDBJ whole genome shotgun (WGS) entry which is preliminary data.</text>
</comment>
<gene>
    <name evidence="1" type="ORF">G5C65_05590</name>
</gene>
<protein>
    <submittedName>
        <fullName evidence="1">Uncharacterized protein</fullName>
    </submittedName>
</protein>
<organism evidence="1 2">
    <name type="scientific">Streptomyces boncukensis</name>
    <dbReference type="NCBI Taxonomy" id="2711219"/>
    <lineage>
        <taxon>Bacteria</taxon>
        <taxon>Bacillati</taxon>
        <taxon>Actinomycetota</taxon>
        <taxon>Actinomycetes</taxon>
        <taxon>Kitasatosporales</taxon>
        <taxon>Streptomycetaceae</taxon>
        <taxon>Streptomyces</taxon>
    </lineage>
</organism>
<proteinExistence type="predicted"/>